<keyword evidence="3" id="KW-1185">Reference proteome</keyword>
<keyword evidence="1" id="KW-0472">Membrane</keyword>
<feature type="transmembrane region" description="Helical" evidence="1">
    <location>
        <begin position="442"/>
        <end position="460"/>
    </location>
</feature>
<dbReference type="Gene3D" id="3.30.70.1320">
    <property type="entry name" value="Multidrug efflux transporter AcrB pore domain like"/>
    <property type="match status" value="1"/>
</dbReference>
<organism evidence="2 3">
    <name type="scientific">Candidatus Scalindua japonica</name>
    <dbReference type="NCBI Taxonomy" id="1284222"/>
    <lineage>
        <taxon>Bacteria</taxon>
        <taxon>Pseudomonadati</taxon>
        <taxon>Planctomycetota</taxon>
        <taxon>Candidatus Brocadiia</taxon>
        <taxon>Candidatus Brocadiales</taxon>
        <taxon>Candidatus Scalinduaceae</taxon>
        <taxon>Candidatus Scalindua</taxon>
    </lineage>
</organism>
<dbReference type="Pfam" id="PF00873">
    <property type="entry name" value="ACR_tran"/>
    <property type="match status" value="1"/>
</dbReference>
<keyword evidence="1" id="KW-1133">Transmembrane helix</keyword>
<dbReference type="Gene3D" id="3.30.70.1440">
    <property type="entry name" value="Multidrug efflux transporter AcrB pore domain"/>
    <property type="match status" value="1"/>
</dbReference>
<evidence type="ECO:0000256" key="1">
    <source>
        <dbReference type="SAM" id="Phobius"/>
    </source>
</evidence>
<dbReference type="GO" id="GO:0005886">
    <property type="term" value="C:plasma membrane"/>
    <property type="evidence" value="ECO:0007669"/>
    <property type="project" value="TreeGrafter"/>
</dbReference>
<dbReference type="SUPFAM" id="SSF82714">
    <property type="entry name" value="Multidrug efflux transporter AcrB TolC docking domain, DN and DC subdomains"/>
    <property type="match status" value="2"/>
</dbReference>
<dbReference type="PANTHER" id="PTHR32063">
    <property type="match status" value="1"/>
</dbReference>
<feature type="transmembrane region" description="Helical" evidence="1">
    <location>
        <begin position="472"/>
        <end position="498"/>
    </location>
</feature>
<feature type="transmembrane region" description="Helical" evidence="1">
    <location>
        <begin position="958"/>
        <end position="978"/>
    </location>
</feature>
<proteinExistence type="predicted"/>
<evidence type="ECO:0000313" key="3">
    <source>
        <dbReference type="Proteomes" id="UP000218542"/>
    </source>
</evidence>
<dbReference type="PRINTS" id="PR00702">
    <property type="entry name" value="ACRIFLAVINRP"/>
</dbReference>
<dbReference type="EMBL" id="BAOS01000010">
    <property type="protein sequence ID" value="GAX60266.1"/>
    <property type="molecule type" value="Genomic_DNA"/>
</dbReference>
<feature type="transmembrane region" description="Helical" evidence="1">
    <location>
        <begin position="882"/>
        <end position="901"/>
    </location>
</feature>
<feature type="transmembrane region" description="Helical" evidence="1">
    <location>
        <begin position="907"/>
        <end position="924"/>
    </location>
</feature>
<feature type="transmembrane region" description="Helical" evidence="1">
    <location>
        <begin position="339"/>
        <end position="355"/>
    </location>
</feature>
<name>A0A286TWK3_9BACT</name>
<protein>
    <submittedName>
        <fullName evidence="2">Heavy metal efflux pump</fullName>
    </submittedName>
</protein>
<evidence type="ECO:0000313" key="2">
    <source>
        <dbReference type="EMBL" id="GAX60266.1"/>
    </source>
</evidence>
<dbReference type="InterPro" id="IPR027463">
    <property type="entry name" value="AcrB_DN_DC_subdom"/>
</dbReference>
<dbReference type="SUPFAM" id="SSF82693">
    <property type="entry name" value="Multidrug efflux transporter AcrB pore domain, PN1, PN2, PC1 and PC2 subdomains"/>
    <property type="match status" value="2"/>
</dbReference>
<accession>A0A286TWK3</accession>
<dbReference type="InterPro" id="IPR001036">
    <property type="entry name" value="Acrflvin-R"/>
</dbReference>
<gene>
    <name evidence="2" type="ORF">SCALIN_C10_0026</name>
</gene>
<feature type="transmembrane region" description="Helical" evidence="1">
    <location>
        <begin position="531"/>
        <end position="550"/>
    </location>
</feature>
<comment type="caution">
    <text evidence="2">The sequence shown here is derived from an EMBL/GenBank/DDBJ whole genome shotgun (WGS) entry which is preliminary data.</text>
</comment>
<reference evidence="3" key="1">
    <citation type="journal article" date="2017" name="Environ. Microbiol. Rep.">
        <title>Genetic Diversity of Marine Anaerobic Ammonium-Oxidizing Bacteria as Revealed by Genomic and Proteomic Analyses of 'Candidatus Scalindua japonica'.</title>
        <authorList>
            <person name="Oshiki M."/>
            <person name="Mizuto K."/>
            <person name="Kimura Z."/>
            <person name="Kindaichi T."/>
            <person name="Satoh H."/>
            <person name="Okabe S."/>
        </authorList>
    </citation>
    <scope>NUCLEOTIDE SEQUENCE [LARGE SCALE GENOMIC DNA]</scope>
    <source>
        <strain evidence="3">husup-a2</strain>
    </source>
</reference>
<dbReference type="RefSeq" id="WP_203415381.1">
    <property type="nucleotide sequence ID" value="NZ_BAOS01000010.1"/>
</dbReference>
<dbReference type="SUPFAM" id="SSF82866">
    <property type="entry name" value="Multidrug efflux transporter AcrB transmembrane domain"/>
    <property type="match status" value="2"/>
</dbReference>
<dbReference type="Proteomes" id="UP000218542">
    <property type="component" value="Unassembled WGS sequence"/>
</dbReference>
<dbReference type="PANTHER" id="PTHR32063:SF4">
    <property type="entry name" value="SLR6043 PROTEIN"/>
    <property type="match status" value="1"/>
</dbReference>
<feature type="transmembrane region" description="Helical" evidence="1">
    <location>
        <begin position="990"/>
        <end position="1014"/>
    </location>
</feature>
<dbReference type="AlphaFoldDB" id="A0A286TWK3"/>
<feature type="transmembrane region" description="Helical" evidence="1">
    <location>
        <begin position="361"/>
        <end position="381"/>
    </location>
</feature>
<feature type="transmembrane region" description="Helical" evidence="1">
    <location>
        <begin position="858"/>
        <end position="875"/>
    </location>
</feature>
<dbReference type="GO" id="GO:0042910">
    <property type="term" value="F:xenobiotic transmembrane transporter activity"/>
    <property type="evidence" value="ECO:0007669"/>
    <property type="project" value="TreeGrafter"/>
</dbReference>
<dbReference type="Gene3D" id="3.30.70.1430">
    <property type="entry name" value="Multidrug efflux transporter AcrB pore domain"/>
    <property type="match status" value="2"/>
</dbReference>
<feature type="transmembrane region" description="Helical" evidence="1">
    <location>
        <begin position="12"/>
        <end position="31"/>
    </location>
</feature>
<dbReference type="Gene3D" id="1.20.1640.10">
    <property type="entry name" value="Multidrug efflux transporter AcrB transmembrane domain"/>
    <property type="match status" value="2"/>
</dbReference>
<dbReference type="Gene3D" id="3.30.2090.10">
    <property type="entry name" value="Multidrug efflux transporter AcrB TolC docking domain, DN and DC subdomains"/>
    <property type="match status" value="2"/>
</dbReference>
<sequence length="1029" mass="112575">MIRWLVSTSLRLRVSIVVVTMVLLIAGSHTVSKRSSFDVFPEFAPPLVEIQTEGPGLSTSEVETLITIPVESAVNGVSWLKKVRSKSVLGLSSVVLYFKEGTDVMQARQLVQERLVQLAERLPSVVKAPVILSPLSSTSRVLKIGLSSQKLSQKEMTTVAKWTIRPRLMAIPGVANVAIWGQRDRQIQVLIDPDNLYTHGVTTNDVVQSVRDATAIGGGGFIDTPNQRLAVTNVLSLKSPEDLSHVPVAFRNGVAIKLGDLAELTEGFPPPIGDSVINEGPGLLLIVEKQPWGNTLEVTRKIEEVLEALRPGIKDIEMDSTIFRPATFIEMSLHNLNRSLLIGCVLVIIVLAFFLNDWRTALISVLAIPTSLVIAALVLHYRGGTINTMVLAGLVIALGELVDDAVIDVENIMRRLRLNREAGNPESAFKVVLNASMEVRSAVVYGSVIVVLVLIPVFFLEGLAGSFFSPLAFSYILAIMSSLLVALTLTPALSLILLPGASHRREPSFVRWLKARYRAMLPPLIMRPKRVISFLAGAFILAAVSVTFLGEEFLPNFKEHDFLMHWVGKPGTSLQAMERITTRVSKELRAIPGVRNFGSHIGRSEVADEVVGPNFAELWISIDPDVDYDTTVAKIQEVVDGYPGLYRDLLTYLRERIKEVLTGSSATIVVRIYGENLEILREKAEDVRTSISDVRGVADLKVKPQILVPQVEVHYRPDAAVHFGLNGGMVRNAVALLMNGVKVGEFYEDQNIFDVVVWGAPQVRNSLDALRSLRIETPTGGIVPLNEVADVFVAPVPNKITRESASRYTEVTCNVRDRDLGSVERDIRNRVDDIPFNSGYHPEVLGEYAAQESSRNRIIILSIMSVIGIFLILHVSFGSVRLALLVFLGLPFALIGGVVAAFLGGGVLSLGSLIGFIAVLGISARNSIMLISHYNNLEVQENQPFDINLIVRGATERLVPILMTTLTTGLALLPIIIGGNLPGQEIEHPMAIVIVGGLISSILLNLFVMPVMYWKLRGHAKSLLNQSET</sequence>
<keyword evidence="1" id="KW-0812">Transmembrane</keyword>